<dbReference type="AlphaFoldDB" id="A0A6I4IJ65"/>
<proteinExistence type="predicted"/>
<sequence>MYNNQYTYNQEQLNGWLGRALKRLIVKVASFVDSSLNTATFGISSEIGSFSNLAQDIGSGGSSFWQRGTFNEYDEILANLQNDPRGLYEPTFNEEMLLDDFSNDLSLIIQDITNDVLAIENQAFSEAKLEKINAILKRVSLLKEYHKYNELKGLSKPALELRDLLIETMVIPVLKVVSSQMQGQTNYEKKTVKLLISSGGVLTELQPILKRIYNTFEAIVEVYLPKQITIGNNDSNIDTNTGGGSGSSNTNGNTTTPTEKKGYSLVTKIGIGFGVSLIIKKLLK</sequence>
<dbReference type="OrthoDB" id="1379043at2"/>
<gene>
    <name evidence="2" type="ORF">GOQ30_11355</name>
</gene>
<dbReference type="Proteomes" id="UP000431264">
    <property type="component" value="Unassembled WGS sequence"/>
</dbReference>
<feature type="region of interest" description="Disordered" evidence="1">
    <location>
        <begin position="239"/>
        <end position="259"/>
    </location>
</feature>
<accession>A0A6I4IJ65</accession>
<protein>
    <submittedName>
        <fullName evidence="2">Uncharacterized protein</fullName>
    </submittedName>
</protein>
<organism evidence="2 3">
    <name type="scientific">Flavobacterium profundi</name>
    <dbReference type="NCBI Taxonomy" id="1774945"/>
    <lineage>
        <taxon>Bacteria</taxon>
        <taxon>Pseudomonadati</taxon>
        <taxon>Bacteroidota</taxon>
        <taxon>Flavobacteriia</taxon>
        <taxon>Flavobacteriales</taxon>
        <taxon>Flavobacteriaceae</taxon>
        <taxon>Flavobacterium</taxon>
    </lineage>
</organism>
<dbReference type="RefSeq" id="WP_140998134.1">
    <property type="nucleotide sequence ID" value="NZ_VDCZ01000008.1"/>
</dbReference>
<comment type="caution">
    <text evidence="2">The sequence shown here is derived from an EMBL/GenBank/DDBJ whole genome shotgun (WGS) entry which is preliminary data.</text>
</comment>
<name>A0A6I4IJ65_9FLAO</name>
<dbReference type="EMBL" id="WQLW01000008">
    <property type="protein sequence ID" value="MVO09755.1"/>
    <property type="molecule type" value="Genomic_DNA"/>
</dbReference>
<evidence type="ECO:0000313" key="2">
    <source>
        <dbReference type="EMBL" id="MVO09755.1"/>
    </source>
</evidence>
<keyword evidence="3" id="KW-1185">Reference proteome</keyword>
<evidence type="ECO:0000256" key="1">
    <source>
        <dbReference type="SAM" id="MobiDB-lite"/>
    </source>
</evidence>
<feature type="compositionally biased region" description="Low complexity" evidence="1">
    <location>
        <begin position="247"/>
        <end position="256"/>
    </location>
</feature>
<reference evidence="3" key="1">
    <citation type="submission" date="2019-05" db="EMBL/GenBank/DDBJ databases">
        <title>Flavobacterium profundi sp. nov., isolated from a deep-sea seamount.</title>
        <authorList>
            <person name="Zhang D.-C."/>
        </authorList>
    </citation>
    <scope>NUCLEOTIDE SEQUENCE [LARGE SCALE GENOMIC DNA]</scope>
    <source>
        <strain evidence="3">TP390</strain>
    </source>
</reference>
<evidence type="ECO:0000313" key="3">
    <source>
        <dbReference type="Proteomes" id="UP000431264"/>
    </source>
</evidence>